<sequence>MTLSRETLAALIDGLAGLPYGGEVVDQRAHALQTGWQAEQFGVDDELLLAATLHDIGRAKPVAAQWPDLPHELSGAEFARMHFGARAAWVIAQHVPAKRYLVATDKDYRDHLSPASIASLQRQGGPMSKAEAARFSAQPGAAEAVMVRRWDDNAKDPHGPQLSVDRLLDAHDRLARR</sequence>
<gene>
    <name evidence="2" type="ORF">BHQ21_14950</name>
</gene>
<feature type="domain" description="HD" evidence="1">
    <location>
        <begin position="30"/>
        <end position="98"/>
    </location>
</feature>
<dbReference type="Proteomes" id="UP000094224">
    <property type="component" value="Unassembled WGS sequence"/>
</dbReference>
<accession>A0A1E3SSY5</accession>
<dbReference type="PANTHER" id="PTHR40202:SF1">
    <property type="entry name" value="HD DOMAIN-CONTAINING PROTEIN"/>
    <property type="match status" value="1"/>
</dbReference>
<dbReference type="Pfam" id="PF01966">
    <property type="entry name" value="HD"/>
    <property type="match status" value="1"/>
</dbReference>
<name>A0A1E3SSY5_9MYCO</name>
<evidence type="ECO:0000313" key="3">
    <source>
        <dbReference type="Proteomes" id="UP000094224"/>
    </source>
</evidence>
<comment type="caution">
    <text evidence="2">The sequence shown here is derived from an EMBL/GenBank/DDBJ whole genome shotgun (WGS) entry which is preliminary data.</text>
</comment>
<dbReference type="InterPro" id="IPR052567">
    <property type="entry name" value="OP_Dioxygenase"/>
</dbReference>
<reference evidence="3" key="1">
    <citation type="submission" date="2016-09" db="EMBL/GenBank/DDBJ databases">
        <authorList>
            <person name="Greninger A.L."/>
            <person name="Jerome K.R."/>
            <person name="Mcnair B."/>
            <person name="Wallis C."/>
            <person name="Fang F."/>
        </authorList>
    </citation>
    <scope>NUCLEOTIDE SEQUENCE [LARGE SCALE GENOMIC DNA]</scope>
    <source>
        <strain evidence="3">BC1_M4</strain>
    </source>
</reference>
<dbReference type="EMBL" id="MIHC01000024">
    <property type="protein sequence ID" value="ODR05266.1"/>
    <property type="molecule type" value="Genomic_DNA"/>
</dbReference>
<dbReference type="PANTHER" id="PTHR40202">
    <property type="match status" value="1"/>
</dbReference>
<evidence type="ECO:0000259" key="1">
    <source>
        <dbReference type="Pfam" id="PF01966"/>
    </source>
</evidence>
<evidence type="ECO:0000313" key="2">
    <source>
        <dbReference type="EMBL" id="ODR05266.1"/>
    </source>
</evidence>
<dbReference type="Gene3D" id="1.10.3210.10">
    <property type="entry name" value="Hypothetical protein af1432"/>
    <property type="match status" value="1"/>
</dbReference>
<keyword evidence="3" id="KW-1185">Reference proteome</keyword>
<proteinExistence type="predicted"/>
<dbReference type="AlphaFoldDB" id="A0A1E3SSY5"/>
<protein>
    <recommendedName>
        <fullName evidence="1">HD domain-containing protein</fullName>
    </recommendedName>
</protein>
<dbReference type="RefSeq" id="WP_069401060.1">
    <property type="nucleotide sequence ID" value="NZ_MIHC01000024.1"/>
</dbReference>
<dbReference type="STRING" id="243061.AWC25_16410"/>
<dbReference type="SUPFAM" id="SSF109604">
    <property type="entry name" value="HD-domain/PDEase-like"/>
    <property type="match status" value="1"/>
</dbReference>
<organism evidence="2 3">
    <name type="scientific">Mycobacterium sherrisii</name>
    <dbReference type="NCBI Taxonomy" id="243061"/>
    <lineage>
        <taxon>Bacteria</taxon>
        <taxon>Bacillati</taxon>
        <taxon>Actinomycetota</taxon>
        <taxon>Actinomycetes</taxon>
        <taxon>Mycobacteriales</taxon>
        <taxon>Mycobacteriaceae</taxon>
        <taxon>Mycobacterium</taxon>
        <taxon>Mycobacterium simiae complex</taxon>
    </lineage>
</organism>
<dbReference type="InterPro" id="IPR006674">
    <property type="entry name" value="HD_domain"/>
</dbReference>